<comment type="similarity">
    <text evidence="6 7">Belongs to the MPP10 family.</text>
</comment>
<feature type="compositionally biased region" description="Basic residues" evidence="8">
    <location>
        <begin position="577"/>
        <end position="589"/>
    </location>
</feature>
<comment type="subcellular location">
    <subcellularLocation>
        <location evidence="1 7">Nucleus</location>
        <location evidence="1 7">Nucleolus</location>
    </subcellularLocation>
</comment>
<evidence type="ECO:0000256" key="7">
    <source>
        <dbReference type="PIRNR" id="PIRNR017300"/>
    </source>
</evidence>
<dbReference type="GO" id="GO:0032040">
    <property type="term" value="C:small-subunit processome"/>
    <property type="evidence" value="ECO:0007669"/>
    <property type="project" value="TreeGrafter"/>
</dbReference>
<feature type="compositionally biased region" description="Basic and acidic residues" evidence="8">
    <location>
        <begin position="336"/>
        <end position="346"/>
    </location>
</feature>
<feature type="compositionally biased region" description="Acidic residues" evidence="8">
    <location>
        <begin position="238"/>
        <end position="251"/>
    </location>
</feature>
<reference evidence="9" key="2">
    <citation type="journal article" date="2022" name="Res Sq">
        <title>Comparative Genomics Reveals Insights into the Divergent Evolution of Astigmatic Mites and Household Pest Adaptations.</title>
        <authorList>
            <person name="Xiong Q."/>
            <person name="Wan A.T.-Y."/>
            <person name="Liu X.-Y."/>
            <person name="Fung C.S.-H."/>
            <person name="Xiao X."/>
            <person name="Malainual N."/>
            <person name="Hou J."/>
            <person name="Wang L."/>
            <person name="Wang M."/>
            <person name="Yang K."/>
            <person name="Cui Y."/>
            <person name="Leung E."/>
            <person name="Nong W."/>
            <person name="Shin S.-K."/>
            <person name="Au S."/>
            <person name="Jeong K.Y."/>
            <person name="Chew F.T."/>
            <person name="Hui J."/>
            <person name="Leung T.F."/>
            <person name="Tungtrongchitr A."/>
            <person name="Zhong N."/>
            <person name="Liu Z."/>
            <person name="Tsui S."/>
        </authorList>
    </citation>
    <scope>NUCLEOTIDE SEQUENCE</scope>
    <source>
        <strain evidence="9">Derf</strain>
        <tissue evidence="9">Whole organism</tissue>
    </source>
</reference>
<keyword evidence="4 7" id="KW-0539">Nucleus</keyword>
<reference evidence="9" key="1">
    <citation type="submission" date="2013-05" db="EMBL/GenBank/DDBJ databases">
        <authorList>
            <person name="Yim A.K.Y."/>
            <person name="Chan T.F."/>
            <person name="Ji K.M."/>
            <person name="Liu X.Y."/>
            <person name="Zhou J.W."/>
            <person name="Li R.Q."/>
            <person name="Yang K.Y."/>
            <person name="Li J."/>
            <person name="Li M."/>
            <person name="Law P.T.W."/>
            <person name="Wu Y.L."/>
            <person name="Cai Z.L."/>
            <person name="Qin H."/>
            <person name="Bao Y."/>
            <person name="Leung R.K.K."/>
            <person name="Ng P.K.S."/>
            <person name="Zou J."/>
            <person name="Zhong X.J."/>
            <person name="Ran P.X."/>
            <person name="Zhong N.S."/>
            <person name="Liu Z.G."/>
            <person name="Tsui S.K.W."/>
        </authorList>
    </citation>
    <scope>NUCLEOTIDE SEQUENCE</scope>
    <source>
        <strain evidence="9">Derf</strain>
        <tissue evidence="9">Whole organism</tissue>
    </source>
</reference>
<dbReference type="GO" id="GO:0006364">
    <property type="term" value="P:rRNA processing"/>
    <property type="evidence" value="ECO:0007669"/>
    <property type="project" value="UniProtKB-KW"/>
</dbReference>
<evidence type="ECO:0000256" key="3">
    <source>
        <dbReference type="ARBA" id="ARBA00022552"/>
    </source>
</evidence>
<feature type="compositionally biased region" description="Acidic residues" evidence="8">
    <location>
        <begin position="273"/>
        <end position="294"/>
    </location>
</feature>
<comment type="function">
    <text evidence="7">Involved in nucleolar processing of pre-18S ribosomal RNA.</text>
</comment>
<dbReference type="AlphaFoldDB" id="A0A922HUX8"/>
<feature type="region of interest" description="Disordered" evidence="8">
    <location>
        <begin position="562"/>
        <end position="589"/>
    </location>
</feature>
<evidence type="ECO:0000256" key="6">
    <source>
        <dbReference type="ARBA" id="ARBA00029455"/>
    </source>
</evidence>
<evidence type="ECO:0000256" key="8">
    <source>
        <dbReference type="SAM" id="MobiDB-lite"/>
    </source>
</evidence>
<organism evidence="9 10">
    <name type="scientific">Dermatophagoides farinae</name>
    <name type="common">American house dust mite</name>
    <dbReference type="NCBI Taxonomy" id="6954"/>
    <lineage>
        <taxon>Eukaryota</taxon>
        <taxon>Metazoa</taxon>
        <taxon>Ecdysozoa</taxon>
        <taxon>Arthropoda</taxon>
        <taxon>Chelicerata</taxon>
        <taxon>Arachnida</taxon>
        <taxon>Acari</taxon>
        <taxon>Acariformes</taxon>
        <taxon>Sarcoptiformes</taxon>
        <taxon>Astigmata</taxon>
        <taxon>Psoroptidia</taxon>
        <taxon>Analgoidea</taxon>
        <taxon>Pyroglyphidae</taxon>
        <taxon>Dermatophagoidinae</taxon>
        <taxon>Dermatophagoides</taxon>
    </lineage>
</organism>
<dbReference type="Pfam" id="PF04006">
    <property type="entry name" value="Mpp10"/>
    <property type="match status" value="1"/>
</dbReference>
<evidence type="ECO:0000313" key="9">
    <source>
        <dbReference type="EMBL" id="KAH9506929.1"/>
    </source>
</evidence>
<evidence type="ECO:0000256" key="1">
    <source>
        <dbReference type="ARBA" id="ARBA00004604"/>
    </source>
</evidence>
<dbReference type="EMBL" id="ASGP02000005">
    <property type="protein sequence ID" value="KAH9506929.1"/>
    <property type="molecule type" value="Genomic_DNA"/>
</dbReference>
<feature type="compositionally biased region" description="Polar residues" evidence="8">
    <location>
        <begin position="262"/>
        <end position="271"/>
    </location>
</feature>
<proteinExistence type="inferred from homology"/>
<evidence type="ECO:0000256" key="5">
    <source>
        <dbReference type="ARBA" id="ARBA00023274"/>
    </source>
</evidence>
<protein>
    <recommendedName>
        <fullName evidence="7">U3 small nucleolar ribonucleoprotein protein MPP10</fullName>
    </recommendedName>
</protein>
<feature type="compositionally biased region" description="Acidic residues" evidence="8">
    <location>
        <begin position="326"/>
        <end position="335"/>
    </location>
</feature>
<name>A0A922HUX8_DERFA</name>
<dbReference type="PANTHER" id="PTHR17039:SF0">
    <property type="entry name" value="U3 SMALL NUCLEOLAR RIBONUCLEOPROTEIN PROTEIN MPP10"/>
    <property type="match status" value="1"/>
</dbReference>
<keyword evidence="2 7" id="KW-0690">Ribosome biogenesis</keyword>
<keyword evidence="5 7" id="KW-0687">Ribonucleoprotein</keyword>
<gene>
    <name evidence="9" type="primary">MPHOSPH10</name>
    <name evidence="9" type="ORF">DERF_011636</name>
</gene>
<evidence type="ECO:0000313" key="10">
    <source>
        <dbReference type="Proteomes" id="UP000790347"/>
    </source>
</evidence>
<comment type="caution">
    <text evidence="9">The sequence shown here is derived from an EMBL/GenBank/DDBJ whole genome shotgun (WGS) entry which is preliminary data.</text>
</comment>
<evidence type="ECO:0000256" key="2">
    <source>
        <dbReference type="ARBA" id="ARBA00022517"/>
    </source>
</evidence>
<feature type="compositionally biased region" description="Basic and acidic residues" evidence="8">
    <location>
        <begin position="562"/>
        <end position="576"/>
    </location>
</feature>
<keyword evidence="10" id="KW-1185">Reference proteome</keyword>
<accession>A0A922HUX8</accession>
<evidence type="ECO:0000256" key="4">
    <source>
        <dbReference type="ARBA" id="ARBA00023242"/>
    </source>
</evidence>
<feature type="compositionally biased region" description="Acidic residues" evidence="8">
    <location>
        <begin position="302"/>
        <end position="316"/>
    </location>
</feature>
<dbReference type="PANTHER" id="PTHR17039">
    <property type="entry name" value="U3 SMALL NUCLEOLAR RIBONUCLEOPROTEIN PROTEIN MPP10"/>
    <property type="match status" value="1"/>
</dbReference>
<sequence>MKLSKRKSSDSQPQNQKKIKSLIENEILKNFQQLSSNPDNFLLPNEDISLKFKTITKTLYDHGQKMMADLNISIKSIGKEKQSLKPLKNLLIDQFDDEQIWQQLELFNQSFIVHSVDDISKLLSNRMPITLNIDMTTDDNSTVNVNNVVVTKPILKPNEKTISIPKEKKCVKFQLIEPITTTIDKVKSTVNKVDFFDLNEMERYLDEQDEKEMQDNNHNEYDDDDDIEQIDHLYEFPSDNDDEDEENDDQETMYSDFFDPPSTANKRQQAMNFDDENDEEENEEDGDYQDDDIDLDTRDYDMNENDDDNDDEDDEINQQLKALANNEDDDSNIDGDPEKSEYEKSQLRLQQRIKKAEQELLLPSDLRWQFAGETNAGVRPSNSLLEEHVQFDHVSRPPPLITDETTANLETLIKQRIKDKVFDDVERKVKPKEQPFEFRRRIMLESEKSKIGLAEVYEQEYLKQQQKQKEQEIGATATALDAFVSIGEVEENETRKEIRRHIRLLFRKLDSLSAFHYTPRPPAPEVKILTNLPAVTVEEIVPDSVSDMKLLAPEEVFSTRDKKVLQDRGERTQTDKKRSRRLKKKKQSVKQRFIQSSKMKLNAHHHHADKRKLEIEAIEDGKSLKSSTKFFQRLQEKNELQKIQKKAKPIIIQQANLAKKLKL</sequence>
<dbReference type="GO" id="GO:0034457">
    <property type="term" value="C:Mpp10 complex"/>
    <property type="evidence" value="ECO:0007669"/>
    <property type="project" value="UniProtKB-UniRule"/>
</dbReference>
<dbReference type="GO" id="GO:0005732">
    <property type="term" value="C:sno(s)RNA-containing ribonucleoprotein complex"/>
    <property type="evidence" value="ECO:0007669"/>
    <property type="project" value="UniProtKB-UniRule"/>
</dbReference>
<dbReference type="PIRSF" id="PIRSF017300">
    <property type="entry name" value="snoRNP_Mpp10"/>
    <property type="match status" value="1"/>
</dbReference>
<feature type="region of interest" description="Disordered" evidence="8">
    <location>
        <begin position="236"/>
        <end position="347"/>
    </location>
</feature>
<keyword evidence="3 7" id="KW-0698">rRNA processing</keyword>
<dbReference type="InterPro" id="IPR012173">
    <property type="entry name" value="Mpp10"/>
</dbReference>
<dbReference type="Proteomes" id="UP000790347">
    <property type="component" value="Unassembled WGS sequence"/>
</dbReference>